<dbReference type="OrthoDB" id="9132369at2"/>
<dbReference type="Proteomes" id="UP000241885">
    <property type="component" value="Chromosome"/>
</dbReference>
<dbReference type="Pfam" id="PF24175">
    <property type="entry name" value="SU10_adaptor"/>
    <property type="match status" value="1"/>
</dbReference>
<evidence type="ECO:0000313" key="3">
    <source>
        <dbReference type="Proteomes" id="UP000241885"/>
    </source>
</evidence>
<dbReference type="KEGG" id="tak:Tharo_2116"/>
<reference evidence="2 3" key="1">
    <citation type="submission" date="2018-03" db="EMBL/GenBank/DDBJ databases">
        <title>Complete genome sequence of Thauera aromatica, a model organism for studying aromatic compound degradation under denitrifying conditions.</title>
        <authorList>
            <person name="Lo H.-Y."/>
            <person name="Goris T."/>
            <person name="Boll M."/>
            <person name="Mueller J.A."/>
        </authorList>
    </citation>
    <scope>NUCLEOTIDE SEQUENCE [LARGE SCALE GENOMIC DNA]</scope>
    <source>
        <strain evidence="2 3">K172</strain>
    </source>
</reference>
<evidence type="ECO:0000313" key="2">
    <source>
        <dbReference type="EMBL" id="AVR89019.1"/>
    </source>
</evidence>
<dbReference type="EMBL" id="CP028339">
    <property type="protein sequence ID" value="AVR89019.1"/>
    <property type="molecule type" value="Genomic_DNA"/>
</dbReference>
<evidence type="ECO:0000256" key="1">
    <source>
        <dbReference type="SAM" id="MobiDB-lite"/>
    </source>
</evidence>
<dbReference type="InterPro" id="IPR056209">
    <property type="entry name" value="SU10_adaptor"/>
</dbReference>
<keyword evidence="3" id="KW-1185">Reference proteome</keyword>
<dbReference type="RefSeq" id="WP_107221178.1">
    <property type="nucleotide sequence ID" value="NZ_CP028339.1"/>
</dbReference>
<accession>A0A2R4BNX6</accession>
<feature type="compositionally biased region" description="Polar residues" evidence="1">
    <location>
        <begin position="211"/>
        <end position="228"/>
    </location>
</feature>
<name>A0A2R4BNX6_THAAR</name>
<dbReference type="AlphaFoldDB" id="A0A2R4BNX6"/>
<feature type="region of interest" description="Disordered" evidence="1">
    <location>
        <begin position="208"/>
        <end position="228"/>
    </location>
</feature>
<organism evidence="2 3">
    <name type="scientific">Thauera aromatica K172</name>
    <dbReference type="NCBI Taxonomy" id="44139"/>
    <lineage>
        <taxon>Bacteria</taxon>
        <taxon>Pseudomonadati</taxon>
        <taxon>Pseudomonadota</taxon>
        <taxon>Betaproteobacteria</taxon>
        <taxon>Rhodocyclales</taxon>
        <taxon>Zoogloeaceae</taxon>
        <taxon>Thauera</taxon>
    </lineage>
</organism>
<gene>
    <name evidence="2" type="ORF">Tharo_2116</name>
</gene>
<sequence>MATLTTTAVIGRVATLLQDTTHIRWPVAELLTYVSDAQREIVAIKPDACVKTAVVTLSAGTRQQLPADGTTLIDITRNMGAGGATPGRAPRAVTREILDAQNPLWHAGTASAEVIHYTFDPQNQKVFYVYPPQPAINQGSLEIVYAVAPTEVVDGGSLQLDDTWMPAIVNYTLHRCYSKDAEYAANADLAVAYLQAFSAQIGGRAAGEQASDINRNSAGTNPNLRPTA</sequence>
<proteinExistence type="predicted"/>
<protein>
    <submittedName>
        <fullName evidence="2">Phage protein</fullName>
    </submittedName>
</protein>